<dbReference type="KEGG" id="sls:SLINC_6426"/>
<dbReference type="InterPro" id="IPR014030">
    <property type="entry name" value="Ketoacyl_synth_N"/>
</dbReference>
<comment type="similarity">
    <text evidence="1 3">Belongs to the thiolase-like superfamily. Beta-ketoacyl-ACP synthases family.</text>
</comment>
<evidence type="ECO:0000313" key="5">
    <source>
        <dbReference type="EMBL" id="ANS68650.1"/>
    </source>
</evidence>
<dbReference type="Pfam" id="PF02801">
    <property type="entry name" value="Ketoacyl-synt_C"/>
    <property type="match status" value="1"/>
</dbReference>
<dbReference type="Gene3D" id="3.40.47.10">
    <property type="match status" value="2"/>
</dbReference>
<sequence length="432" mass="45460">MVTTTKSPRDALVTGMGFCLPGRGAPTATPGQFWAAVEHGESFLEQDDGTYFGSVPLDFDTVADRLPEIPPRFLEKYSDIHLYGLLALLEACADADLDWRAGALSEAAVLAARNATADTIVDTYLPVLLADTRTISPREARAVLFRNVLGAVMSDVETTQAGLVGSTGPSYTLSCGCASSSVLLGNAARMIAAGEVDVAVVTGADYWRESRLRQYAELEERSVAGTEPQTATLVHQPMRPYDERAAGLNYGNGAATLILESREHADRRKARTYGRVLSQVTARNAQPNLALDLTGAGAARAARSCLEGFATPDEIDYVNGAATGDRAFNAMEGNIVPAIFGERAAALPVTVQEAVFGHSGAPLGVIGAAATFLMMRHGHIAPTANCEKPADVCTFDPVPGTRGRAARIDLALSLNYTIGSVASAVLLGADDD</sequence>
<feature type="domain" description="Ketosynthase family 3 (KS3)" evidence="4">
    <location>
        <begin position="1"/>
        <end position="429"/>
    </location>
</feature>
<dbReference type="AlphaFoldDB" id="A0A1B1MJ63"/>
<dbReference type="EMBL" id="CP016438">
    <property type="protein sequence ID" value="ANS68650.1"/>
    <property type="molecule type" value="Genomic_DNA"/>
</dbReference>
<keyword evidence="6" id="KW-1185">Reference proteome</keyword>
<dbReference type="InterPro" id="IPR016039">
    <property type="entry name" value="Thiolase-like"/>
</dbReference>
<dbReference type="PANTHER" id="PTHR11712:SF336">
    <property type="entry name" value="3-OXOACYL-[ACYL-CARRIER-PROTEIN] SYNTHASE, MITOCHONDRIAL"/>
    <property type="match status" value="1"/>
</dbReference>
<evidence type="ECO:0000256" key="2">
    <source>
        <dbReference type="ARBA" id="ARBA00022679"/>
    </source>
</evidence>
<organism evidence="5 6">
    <name type="scientific">Streptomyces lincolnensis</name>
    <dbReference type="NCBI Taxonomy" id="1915"/>
    <lineage>
        <taxon>Bacteria</taxon>
        <taxon>Bacillati</taxon>
        <taxon>Actinomycetota</taxon>
        <taxon>Actinomycetes</taxon>
        <taxon>Kitasatosporales</taxon>
        <taxon>Streptomycetaceae</taxon>
        <taxon>Streptomyces</taxon>
    </lineage>
</organism>
<dbReference type="PROSITE" id="PS52004">
    <property type="entry name" value="KS3_2"/>
    <property type="match status" value="1"/>
</dbReference>
<evidence type="ECO:0000256" key="3">
    <source>
        <dbReference type="RuleBase" id="RU003694"/>
    </source>
</evidence>
<dbReference type="Pfam" id="PF00109">
    <property type="entry name" value="ketoacyl-synt"/>
    <property type="match status" value="1"/>
</dbReference>
<keyword evidence="2 3" id="KW-0808">Transferase</keyword>
<dbReference type="GO" id="GO:0004315">
    <property type="term" value="F:3-oxoacyl-[acyl-carrier-protein] synthase activity"/>
    <property type="evidence" value="ECO:0007669"/>
    <property type="project" value="TreeGrafter"/>
</dbReference>
<dbReference type="Proteomes" id="UP000092598">
    <property type="component" value="Chromosome"/>
</dbReference>
<dbReference type="PANTHER" id="PTHR11712">
    <property type="entry name" value="POLYKETIDE SYNTHASE-RELATED"/>
    <property type="match status" value="1"/>
</dbReference>
<evidence type="ECO:0000259" key="4">
    <source>
        <dbReference type="PROSITE" id="PS52004"/>
    </source>
</evidence>
<dbReference type="InterPro" id="IPR000794">
    <property type="entry name" value="Beta-ketoacyl_synthase"/>
</dbReference>
<gene>
    <name evidence="5" type="ORF">SLINC_6426</name>
</gene>
<protein>
    <submittedName>
        <fullName evidence="5">NonK</fullName>
    </submittedName>
</protein>
<evidence type="ECO:0000313" key="6">
    <source>
        <dbReference type="Proteomes" id="UP000092598"/>
    </source>
</evidence>
<name>A0A1B1MJ63_STRLN</name>
<reference evidence="5 6" key="1">
    <citation type="submission" date="2016-07" db="EMBL/GenBank/DDBJ databases">
        <title>Enhancement of antibiotic productionsby engineered nitrateutilization in actinobacteria.</title>
        <authorList>
            <person name="Meng S.C."/>
        </authorList>
    </citation>
    <scope>NUCLEOTIDE SEQUENCE [LARGE SCALE GENOMIC DNA]</scope>
    <source>
        <strain evidence="5 6">NRRL 2936</strain>
    </source>
</reference>
<evidence type="ECO:0000256" key="1">
    <source>
        <dbReference type="ARBA" id="ARBA00008467"/>
    </source>
</evidence>
<dbReference type="GO" id="GO:0006633">
    <property type="term" value="P:fatty acid biosynthetic process"/>
    <property type="evidence" value="ECO:0007669"/>
    <property type="project" value="TreeGrafter"/>
</dbReference>
<dbReference type="InterPro" id="IPR020841">
    <property type="entry name" value="PKS_Beta-ketoAc_synthase_dom"/>
</dbReference>
<accession>A0A1B1MJ63</accession>
<dbReference type="PATRIC" id="fig|1915.4.peg.7098"/>
<dbReference type="InterPro" id="IPR014031">
    <property type="entry name" value="Ketoacyl_synth_C"/>
</dbReference>
<dbReference type="SUPFAM" id="SSF53901">
    <property type="entry name" value="Thiolase-like"/>
    <property type="match status" value="2"/>
</dbReference>
<dbReference type="STRING" id="1915.SLINC_6426"/>
<proteinExistence type="inferred from homology"/>